<dbReference type="Pfam" id="PF00392">
    <property type="entry name" value="GntR"/>
    <property type="match status" value="1"/>
</dbReference>
<reference evidence="5 6" key="1">
    <citation type="submission" date="2019-06" db="EMBL/GenBank/DDBJ databases">
        <title>Sequencing the genomes of 1000 actinobacteria strains.</title>
        <authorList>
            <person name="Klenk H.-P."/>
        </authorList>
    </citation>
    <scope>NUCLEOTIDE SEQUENCE [LARGE SCALE GENOMIC DNA]</scope>
    <source>
        <strain evidence="5 6">DSM 45671</strain>
    </source>
</reference>
<evidence type="ECO:0000256" key="2">
    <source>
        <dbReference type="ARBA" id="ARBA00023125"/>
    </source>
</evidence>
<dbReference type="AlphaFoldDB" id="A0A561T579"/>
<comment type="caution">
    <text evidence="5">The sequence shown here is derived from an EMBL/GenBank/DDBJ whole genome shotgun (WGS) entry which is preliminary data.</text>
</comment>
<dbReference type="SUPFAM" id="SSF46785">
    <property type="entry name" value="Winged helix' DNA-binding domain"/>
    <property type="match status" value="1"/>
</dbReference>
<feature type="domain" description="HTH gntR-type" evidence="4">
    <location>
        <begin position="2"/>
        <end position="36"/>
    </location>
</feature>
<evidence type="ECO:0000256" key="3">
    <source>
        <dbReference type="ARBA" id="ARBA00023163"/>
    </source>
</evidence>
<keyword evidence="6" id="KW-1185">Reference proteome</keyword>
<evidence type="ECO:0000313" key="5">
    <source>
        <dbReference type="EMBL" id="TWF82266.1"/>
    </source>
</evidence>
<evidence type="ECO:0000313" key="6">
    <source>
        <dbReference type="Proteomes" id="UP000321261"/>
    </source>
</evidence>
<dbReference type="PANTHER" id="PTHR43537">
    <property type="entry name" value="TRANSCRIPTIONAL REGULATOR, GNTR FAMILY"/>
    <property type="match status" value="1"/>
</dbReference>
<keyword evidence="1" id="KW-0805">Transcription regulation</keyword>
<dbReference type="EMBL" id="VIWU01000001">
    <property type="protein sequence ID" value="TWF82266.1"/>
    <property type="molecule type" value="Genomic_DNA"/>
</dbReference>
<organism evidence="5 6">
    <name type="scientific">Pseudonocardia hierapolitana</name>
    <dbReference type="NCBI Taxonomy" id="1128676"/>
    <lineage>
        <taxon>Bacteria</taxon>
        <taxon>Bacillati</taxon>
        <taxon>Actinomycetota</taxon>
        <taxon>Actinomycetes</taxon>
        <taxon>Pseudonocardiales</taxon>
        <taxon>Pseudonocardiaceae</taxon>
        <taxon>Pseudonocardia</taxon>
    </lineage>
</organism>
<name>A0A561T579_9PSEU</name>
<sequence length="92" mass="10267">MLAAEYGASTTVVREALTRLVGQKFVTLAPNHGFFVPRLCANDLRDITLMRCHLESLALKMSIERGDVTWESELIALPRPAVENRASSPRRT</sequence>
<gene>
    <name evidence="5" type="ORF">FHX44_118211</name>
</gene>
<keyword evidence="3" id="KW-0804">Transcription</keyword>
<accession>A0A561T579</accession>
<dbReference type="Proteomes" id="UP000321261">
    <property type="component" value="Unassembled WGS sequence"/>
</dbReference>
<dbReference type="Gene3D" id="1.10.10.10">
    <property type="entry name" value="Winged helix-like DNA-binding domain superfamily/Winged helix DNA-binding domain"/>
    <property type="match status" value="1"/>
</dbReference>
<dbReference type="PANTHER" id="PTHR43537:SF5">
    <property type="entry name" value="UXU OPERON TRANSCRIPTIONAL REGULATOR"/>
    <property type="match status" value="1"/>
</dbReference>
<dbReference type="GO" id="GO:0003700">
    <property type="term" value="F:DNA-binding transcription factor activity"/>
    <property type="evidence" value="ECO:0007669"/>
    <property type="project" value="InterPro"/>
</dbReference>
<evidence type="ECO:0000259" key="4">
    <source>
        <dbReference type="Pfam" id="PF00392"/>
    </source>
</evidence>
<evidence type="ECO:0000256" key="1">
    <source>
        <dbReference type="ARBA" id="ARBA00023015"/>
    </source>
</evidence>
<dbReference type="InterPro" id="IPR000524">
    <property type="entry name" value="Tscrpt_reg_HTH_GntR"/>
</dbReference>
<protein>
    <submittedName>
        <fullName evidence="5">Regulatory GntR family protein</fullName>
    </submittedName>
</protein>
<keyword evidence="2" id="KW-0238">DNA-binding</keyword>
<proteinExistence type="predicted"/>
<dbReference type="InterPro" id="IPR036390">
    <property type="entry name" value="WH_DNA-bd_sf"/>
</dbReference>
<dbReference type="InterPro" id="IPR036388">
    <property type="entry name" value="WH-like_DNA-bd_sf"/>
</dbReference>
<dbReference type="GO" id="GO:0003677">
    <property type="term" value="F:DNA binding"/>
    <property type="evidence" value="ECO:0007669"/>
    <property type="project" value="UniProtKB-KW"/>
</dbReference>